<comment type="cofactor">
    <cofactor evidence="12">
        <name>Zn(2+)</name>
        <dbReference type="ChEBI" id="CHEBI:29105"/>
    </cofactor>
    <text evidence="12">Binds 1 zinc ion per subunit.</text>
</comment>
<dbReference type="InterPro" id="IPR045066">
    <property type="entry name" value="Beta_CA_cladeB"/>
</dbReference>
<comment type="caution">
    <text evidence="14">The sequence shown here is derived from an EMBL/GenBank/DDBJ whole genome shotgun (WGS) entry which is preliminary data.</text>
</comment>
<organism evidence="14 15">
    <name type="scientific">Mikania micrantha</name>
    <name type="common">bitter vine</name>
    <dbReference type="NCBI Taxonomy" id="192012"/>
    <lineage>
        <taxon>Eukaryota</taxon>
        <taxon>Viridiplantae</taxon>
        <taxon>Streptophyta</taxon>
        <taxon>Embryophyta</taxon>
        <taxon>Tracheophyta</taxon>
        <taxon>Spermatophyta</taxon>
        <taxon>Magnoliopsida</taxon>
        <taxon>eudicotyledons</taxon>
        <taxon>Gunneridae</taxon>
        <taxon>Pentapetalae</taxon>
        <taxon>asterids</taxon>
        <taxon>campanulids</taxon>
        <taxon>Asterales</taxon>
        <taxon>Asteraceae</taxon>
        <taxon>Asteroideae</taxon>
        <taxon>Heliantheae alliance</taxon>
        <taxon>Eupatorieae</taxon>
        <taxon>Mikania</taxon>
    </lineage>
</organism>
<dbReference type="SMART" id="SM00947">
    <property type="entry name" value="Pro_CA"/>
    <property type="match status" value="1"/>
</dbReference>
<dbReference type="GO" id="GO:0008270">
    <property type="term" value="F:zinc ion binding"/>
    <property type="evidence" value="ECO:0007669"/>
    <property type="project" value="InterPro"/>
</dbReference>
<feature type="domain" description="Ribulose bisphosphate carboxylase large subunit C-terminal" evidence="13">
    <location>
        <begin position="321"/>
        <end position="380"/>
    </location>
</feature>
<dbReference type="AlphaFoldDB" id="A0A5N6PHY5"/>
<dbReference type="SUPFAM" id="SSF51649">
    <property type="entry name" value="RuBisCo, C-terminal domain"/>
    <property type="match status" value="1"/>
</dbReference>
<evidence type="ECO:0000256" key="4">
    <source>
        <dbReference type="ARBA" id="ARBA00006217"/>
    </source>
</evidence>
<dbReference type="PANTHER" id="PTHR11002">
    <property type="entry name" value="CARBONIC ANHYDRASE"/>
    <property type="match status" value="1"/>
</dbReference>
<evidence type="ECO:0000256" key="8">
    <source>
        <dbReference type="ARBA" id="ARBA00023239"/>
    </source>
</evidence>
<dbReference type="GO" id="GO:0016984">
    <property type="term" value="F:ribulose-bisphosphate carboxylase activity"/>
    <property type="evidence" value="ECO:0007669"/>
    <property type="project" value="UniProtKB-EC"/>
</dbReference>
<comment type="catalytic activity">
    <reaction evidence="11">
        <text>2 (2R)-3-phosphoglycerate + 2 H(+) = D-ribulose 1,5-bisphosphate + CO2 + H2O</text>
        <dbReference type="Rhea" id="RHEA:23124"/>
        <dbReference type="ChEBI" id="CHEBI:15377"/>
        <dbReference type="ChEBI" id="CHEBI:15378"/>
        <dbReference type="ChEBI" id="CHEBI:16526"/>
        <dbReference type="ChEBI" id="CHEBI:57870"/>
        <dbReference type="ChEBI" id="CHEBI:58272"/>
        <dbReference type="EC" id="4.1.1.39"/>
    </reaction>
</comment>
<dbReference type="OrthoDB" id="10248475at2759"/>
<sequence length="396" mass="44235">MAQSILRFSPISKSEFARSSASASTVMSHPLSLSIVWWCKCISGVQIRSNLALRLQASRKGVALVQETSETIPNLLKNSNDDSHTFTEMKHRFLSFKKHKYLENLECYQELAQAQAPKFMVISCADSRVCPSYILGFQPGEAFVFRSVANLVPPFENGPCETNAALEFSVNALQVENILVTGHSCCGGICALMSMEDEENSSSFIKNWVVVGKAARSTTKITASNLSFDQQCKHCEKESINNSLMNLLTYPWVEERVAKGLLSLHGGYYDFVDCTYEKWTLDYQRGNPNQETGGTTLLATALGAFRQGCTKVAPINYIAFKIKPKLGLSAKNDSRMCYECLRGGLNFTKDDENMNSQSLIRWRDRFLFFVEAIYKAQARVTSLTSLLVNAVLYVAR</sequence>
<dbReference type="EMBL" id="SZYD01000004">
    <property type="protein sequence ID" value="KAD6454349.1"/>
    <property type="molecule type" value="Genomic_DNA"/>
</dbReference>
<evidence type="ECO:0000313" key="15">
    <source>
        <dbReference type="Proteomes" id="UP000326396"/>
    </source>
</evidence>
<dbReference type="GO" id="GO:0004089">
    <property type="term" value="F:carbonate dehydratase activity"/>
    <property type="evidence" value="ECO:0007669"/>
    <property type="project" value="UniProtKB-EC"/>
</dbReference>
<comment type="subcellular location">
    <subcellularLocation>
        <location evidence="3">Cytoplasm</location>
    </subcellularLocation>
    <subcellularLocation>
        <location evidence="2">Plastid</location>
    </subcellularLocation>
</comment>
<dbReference type="InterPro" id="IPR020878">
    <property type="entry name" value="RuBisCo_large_chain_AS"/>
</dbReference>
<keyword evidence="12" id="KW-0479">Metal-binding</keyword>
<feature type="binding site" evidence="12">
    <location>
        <position position="186"/>
    </location>
    <ligand>
        <name>Zn(2+)</name>
        <dbReference type="ChEBI" id="CHEBI:29105"/>
    </ligand>
</feature>
<keyword evidence="6" id="KW-0934">Plastid</keyword>
<evidence type="ECO:0000256" key="9">
    <source>
        <dbReference type="ARBA" id="ARBA00048059"/>
    </source>
</evidence>
<evidence type="ECO:0000256" key="11">
    <source>
        <dbReference type="ARBA" id="ARBA00049469"/>
    </source>
</evidence>
<evidence type="ECO:0000256" key="5">
    <source>
        <dbReference type="ARBA" id="ARBA00022490"/>
    </source>
</evidence>
<dbReference type="InterPro" id="IPR015892">
    <property type="entry name" value="Carbonic_anhydrase_CS"/>
</dbReference>
<feature type="binding site" evidence="12">
    <location>
        <position position="183"/>
    </location>
    <ligand>
        <name>Zn(2+)</name>
        <dbReference type="ChEBI" id="CHEBI:29105"/>
    </ligand>
</feature>
<evidence type="ECO:0000256" key="3">
    <source>
        <dbReference type="ARBA" id="ARBA00004496"/>
    </source>
</evidence>
<evidence type="ECO:0000256" key="2">
    <source>
        <dbReference type="ARBA" id="ARBA00004474"/>
    </source>
</evidence>
<evidence type="ECO:0000256" key="1">
    <source>
        <dbReference type="ARBA" id="ARBA00002904"/>
    </source>
</evidence>
<dbReference type="GO" id="GO:0015976">
    <property type="term" value="P:carbon utilization"/>
    <property type="evidence" value="ECO:0007669"/>
    <property type="project" value="InterPro"/>
</dbReference>
<feature type="binding site" evidence="12">
    <location>
        <position position="124"/>
    </location>
    <ligand>
        <name>Zn(2+)</name>
        <dbReference type="ChEBI" id="CHEBI:29105"/>
    </ligand>
</feature>
<evidence type="ECO:0000259" key="13">
    <source>
        <dbReference type="Pfam" id="PF00016"/>
    </source>
</evidence>
<keyword evidence="7 12" id="KW-0862">Zinc</keyword>
<comment type="catalytic activity">
    <reaction evidence="9">
        <text>D-ribulose 1,5-bisphosphate + O2 = 2-phosphoglycolate + (2R)-3-phosphoglycerate + 2 H(+)</text>
        <dbReference type="Rhea" id="RHEA:36631"/>
        <dbReference type="ChEBI" id="CHEBI:15378"/>
        <dbReference type="ChEBI" id="CHEBI:15379"/>
        <dbReference type="ChEBI" id="CHEBI:57870"/>
        <dbReference type="ChEBI" id="CHEBI:58033"/>
        <dbReference type="ChEBI" id="CHEBI:58272"/>
    </reaction>
</comment>
<dbReference type="Pfam" id="PF00016">
    <property type="entry name" value="RuBisCO_large"/>
    <property type="match status" value="1"/>
</dbReference>
<proteinExistence type="inferred from homology"/>
<evidence type="ECO:0000256" key="10">
    <source>
        <dbReference type="ARBA" id="ARBA00048348"/>
    </source>
</evidence>
<dbReference type="Gene3D" id="3.20.20.110">
    <property type="entry name" value="Ribulose bisphosphate carboxylase, large subunit, C-terminal domain"/>
    <property type="match status" value="1"/>
</dbReference>
<keyword evidence="8" id="KW-0456">Lyase</keyword>
<evidence type="ECO:0000256" key="7">
    <source>
        <dbReference type="ARBA" id="ARBA00022833"/>
    </source>
</evidence>
<dbReference type="GO" id="GO:0009536">
    <property type="term" value="C:plastid"/>
    <property type="evidence" value="ECO:0007669"/>
    <property type="project" value="UniProtKB-SubCell"/>
</dbReference>
<dbReference type="Proteomes" id="UP000326396">
    <property type="component" value="Linkage Group LG12"/>
</dbReference>
<dbReference type="SUPFAM" id="SSF53056">
    <property type="entry name" value="beta-carbonic anhydrase, cab"/>
    <property type="match status" value="1"/>
</dbReference>
<gene>
    <name evidence="14" type="ORF">E3N88_09055</name>
</gene>
<protein>
    <recommendedName>
        <fullName evidence="13">Ribulose bisphosphate carboxylase large subunit C-terminal domain-containing protein</fullName>
    </recommendedName>
</protein>
<dbReference type="Gene3D" id="3.40.1050.10">
    <property type="entry name" value="Carbonic anhydrase"/>
    <property type="match status" value="1"/>
</dbReference>
<keyword evidence="15" id="KW-1185">Reference proteome</keyword>
<keyword evidence="5" id="KW-0963">Cytoplasm</keyword>
<evidence type="ECO:0000256" key="6">
    <source>
        <dbReference type="ARBA" id="ARBA00022640"/>
    </source>
</evidence>
<dbReference type="CDD" id="cd00884">
    <property type="entry name" value="beta_CA_cladeB"/>
    <property type="match status" value="1"/>
</dbReference>
<evidence type="ECO:0000313" key="14">
    <source>
        <dbReference type="EMBL" id="KAD6454349.1"/>
    </source>
</evidence>
<comment type="catalytic activity">
    <reaction evidence="10">
        <text>hydrogencarbonate + H(+) = CO2 + H2O</text>
        <dbReference type="Rhea" id="RHEA:10748"/>
        <dbReference type="ChEBI" id="CHEBI:15377"/>
        <dbReference type="ChEBI" id="CHEBI:15378"/>
        <dbReference type="ChEBI" id="CHEBI:16526"/>
        <dbReference type="ChEBI" id="CHEBI:17544"/>
        <dbReference type="EC" id="4.2.1.1"/>
    </reaction>
</comment>
<feature type="binding site" evidence="12">
    <location>
        <position position="126"/>
    </location>
    <ligand>
        <name>Zn(2+)</name>
        <dbReference type="ChEBI" id="CHEBI:29105"/>
    </ligand>
</feature>
<evidence type="ECO:0000256" key="12">
    <source>
        <dbReference type="PIRSR" id="PIRSR601765-1"/>
    </source>
</evidence>
<dbReference type="FunFam" id="3.40.1050.10:FF:000003">
    <property type="entry name" value="Carbonic anhydrase"/>
    <property type="match status" value="1"/>
</dbReference>
<dbReference type="Pfam" id="PF00484">
    <property type="entry name" value="Pro_CA"/>
    <property type="match status" value="1"/>
</dbReference>
<dbReference type="InterPro" id="IPR001765">
    <property type="entry name" value="Carbonic_anhydrase"/>
</dbReference>
<dbReference type="PROSITE" id="PS00157">
    <property type="entry name" value="RUBISCO_LARGE"/>
    <property type="match status" value="1"/>
</dbReference>
<dbReference type="GO" id="GO:0000287">
    <property type="term" value="F:magnesium ion binding"/>
    <property type="evidence" value="ECO:0007669"/>
    <property type="project" value="InterPro"/>
</dbReference>
<dbReference type="InterPro" id="IPR036874">
    <property type="entry name" value="Carbonic_anhydrase_sf"/>
</dbReference>
<accession>A0A5N6PHY5</accession>
<comment type="similarity">
    <text evidence="4">Belongs to the beta-class carbonic anhydrase family.</text>
</comment>
<dbReference type="InterPro" id="IPR000685">
    <property type="entry name" value="RuBisCO_lsu_C"/>
</dbReference>
<dbReference type="InterPro" id="IPR036376">
    <property type="entry name" value="RuBisCO_lsu_C_sf"/>
</dbReference>
<reference evidence="14 15" key="1">
    <citation type="submission" date="2019-05" db="EMBL/GenBank/DDBJ databases">
        <title>Mikania micrantha, genome provides insights into the molecular mechanism of rapid growth.</title>
        <authorList>
            <person name="Liu B."/>
        </authorList>
    </citation>
    <scope>NUCLEOTIDE SEQUENCE [LARGE SCALE GENOMIC DNA]</scope>
    <source>
        <strain evidence="14">NLD-2019</strain>
        <tissue evidence="14">Leaf</tissue>
    </source>
</reference>
<name>A0A5N6PHY5_9ASTR</name>
<dbReference type="PANTHER" id="PTHR11002:SF12">
    <property type="entry name" value="CARBONIC ANHYDRASE"/>
    <property type="match status" value="1"/>
</dbReference>
<dbReference type="PROSITE" id="PS00704">
    <property type="entry name" value="PROK_CO2_ANHYDRASE_1"/>
    <property type="match status" value="1"/>
</dbReference>
<dbReference type="GO" id="GO:0015977">
    <property type="term" value="P:carbon fixation"/>
    <property type="evidence" value="ECO:0007669"/>
    <property type="project" value="InterPro"/>
</dbReference>
<comment type="function">
    <text evidence="1">Reversible hydration of carbon dioxide.</text>
</comment>